<gene>
    <name evidence="1" type="primary">clpN</name>
    <name evidence="1" type="ORF">PedoPt_p006</name>
</gene>
<keyword evidence="1" id="KW-0934">Plastid</keyword>
<proteinExistence type="predicted"/>
<accession>A0A7S6TCK4</accession>
<name>A0A7S6TCK4_9STRA</name>
<reference evidence="1" key="1">
    <citation type="journal article" date="2020" name="Front. Plant Sci.">
        <title>Comparative Plastid Genomics of Non-Photosynthetic Chrysophytes: Genome Reduction and Compaction.</title>
        <authorList>
            <person name="Kim J.I."/>
            <person name="Jeong M."/>
            <person name="Archibald J.M."/>
            <person name="Shin W."/>
        </authorList>
    </citation>
    <scope>NUCLEOTIDE SEQUENCE</scope>
    <source>
        <strain evidence="1">Jangsampo120217C5</strain>
    </source>
</reference>
<protein>
    <submittedName>
        <fullName evidence="1">ClpN</fullName>
    </submittedName>
</protein>
<evidence type="ECO:0000313" key="1">
    <source>
        <dbReference type="EMBL" id="QOU10581.1"/>
    </source>
</evidence>
<dbReference type="EMBL" id="MN935477">
    <property type="protein sequence ID" value="QOU10581.1"/>
    <property type="molecule type" value="Genomic_DNA"/>
</dbReference>
<organism evidence="1">
    <name type="scientific">Pedospumella sp. Jangsampo120217C5</name>
    <dbReference type="NCBI Taxonomy" id="2782409"/>
    <lineage>
        <taxon>Eukaryota</taxon>
        <taxon>Sar</taxon>
        <taxon>Stramenopiles</taxon>
        <taxon>Ochrophyta</taxon>
        <taxon>Chrysophyceae</taxon>
        <taxon>Chromulinales</taxon>
        <taxon>Chromulinaceae</taxon>
        <taxon>Pedospumella</taxon>
    </lineage>
</organism>
<geneLocation type="plastid" evidence="1"/>
<dbReference type="AlphaFoldDB" id="A0A7S6TCK4"/>
<sequence>MTQINQNLDFNFSKRKVLNEKRKRHQTYLKLNFLLSLNTCVDFFTLDAFNIFKNIIRLGQSCPSNEVKKEVLFQSFLEIAPKFTQIFEEGNIIEPQTLNTWKKNMRKSESLFSRLKKNLMYAYKAKAKVYNQFSYDFPEILEKTIENALYRFKSPIITSEILFITLLEQNEMRIPSQNESLVLNSSQWQALHYTVLKRIHNQESSIRNKVKKSDQYFAYILKTLLPEIQFDRLIEEDLLPFSTAFFRSKLLVEARKISLSRMLEQNIYNSIKISRRRKYSVK</sequence>